<sequence>MGDGHDEPRPGPAATGLRMPCPCCSDGVRTQARMGVRAGRSGTGYIPETCRECGGLGFLGLGLRE</sequence>
<dbReference type="Proteomes" id="UP001595975">
    <property type="component" value="Unassembled WGS sequence"/>
</dbReference>
<organism evidence="1 2">
    <name type="scientific">Kitasatospora misakiensis</name>
    <dbReference type="NCBI Taxonomy" id="67330"/>
    <lineage>
        <taxon>Bacteria</taxon>
        <taxon>Bacillati</taxon>
        <taxon>Actinomycetota</taxon>
        <taxon>Actinomycetes</taxon>
        <taxon>Kitasatosporales</taxon>
        <taxon>Streptomycetaceae</taxon>
        <taxon>Kitasatospora</taxon>
    </lineage>
</organism>
<reference evidence="2" key="1">
    <citation type="journal article" date="2019" name="Int. J. Syst. Evol. Microbiol.">
        <title>The Global Catalogue of Microorganisms (GCM) 10K type strain sequencing project: providing services to taxonomists for standard genome sequencing and annotation.</title>
        <authorList>
            <consortium name="The Broad Institute Genomics Platform"/>
            <consortium name="The Broad Institute Genome Sequencing Center for Infectious Disease"/>
            <person name="Wu L."/>
            <person name="Ma J."/>
        </authorList>
    </citation>
    <scope>NUCLEOTIDE SEQUENCE [LARGE SCALE GENOMIC DNA]</scope>
    <source>
        <strain evidence="2">CGMCC 4.1437</strain>
    </source>
</reference>
<gene>
    <name evidence="1" type="ORF">ACFP3U_24840</name>
</gene>
<proteinExistence type="predicted"/>
<evidence type="ECO:0000313" key="1">
    <source>
        <dbReference type="EMBL" id="MFC5666189.1"/>
    </source>
</evidence>
<name>A0ABW0XA72_9ACTN</name>
<accession>A0ABW0XA72</accession>
<evidence type="ECO:0008006" key="3">
    <source>
        <dbReference type="Google" id="ProtNLM"/>
    </source>
</evidence>
<keyword evidence="2" id="KW-1185">Reference proteome</keyword>
<comment type="caution">
    <text evidence="1">The sequence shown here is derived from an EMBL/GenBank/DDBJ whole genome shotgun (WGS) entry which is preliminary data.</text>
</comment>
<protein>
    <recommendedName>
        <fullName evidence="3">Transcription factor zinc-finger domain-containing protein</fullName>
    </recommendedName>
</protein>
<dbReference type="RefSeq" id="WP_380227858.1">
    <property type="nucleotide sequence ID" value="NZ_JBHSOF010000036.1"/>
</dbReference>
<dbReference type="EMBL" id="JBHSOF010000036">
    <property type="protein sequence ID" value="MFC5666189.1"/>
    <property type="molecule type" value="Genomic_DNA"/>
</dbReference>
<evidence type="ECO:0000313" key="2">
    <source>
        <dbReference type="Proteomes" id="UP001595975"/>
    </source>
</evidence>